<accession>A0A420I6K7</accession>
<name>A0A420I6K7_9PEZI</name>
<dbReference type="EMBL" id="MCBR01012377">
    <property type="protein sequence ID" value="RKF65276.1"/>
    <property type="molecule type" value="Genomic_DNA"/>
</dbReference>
<feature type="compositionally biased region" description="Basic and acidic residues" evidence="2">
    <location>
        <begin position="714"/>
        <end position="754"/>
    </location>
</feature>
<reference evidence="4 5" key="1">
    <citation type="journal article" date="2018" name="BMC Genomics">
        <title>Comparative genome analyses reveal sequence features reflecting distinct modes of host-adaptation between dicot and monocot powdery mildew.</title>
        <authorList>
            <person name="Wu Y."/>
            <person name="Ma X."/>
            <person name="Pan Z."/>
            <person name="Kale S.D."/>
            <person name="Song Y."/>
            <person name="King H."/>
            <person name="Zhang Q."/>
            <person name="Presley C."/>
            <person name="Deng X."/>
            <person name="Wei C.I."/>
            <person name="Xiao S."/>
        </authorList>
    </citation>
    <scope>NUCLEOTIDE SEQUENCE [LARGE SCALE GENOMIC DNA]</scope>
    <source>
        <strain evidence="4">UCSC1</strain>
    </source>
</reference>
<evidence type="ECO:0000256" key="2">
    <source>
        <dbReference type="SAM" id="MobiDB-lite"/>
    </source>
</evidence>
<feature type="region of interest" description="Disordered" evidence="2">
    <location>
        <begin position="1085"/>
        <end position="1108"/>
    </location>
</feature>
<feature type="compositionally biased region" description="Basic and acidic residues" evidence="2">
    <location>
        <begin position="565"/>
        <end position="591"/>
    </location>
</feature>
<dbReference type="PROSITE" id="PS50103">
    <property type="entry name" value="ZF_C3H1"/>
    <property type="match status" value="1"/>
</dbReference>
<dbReference type="Proteomes" id="UP000285405">
    <property type="component" value="Unassembled WGS sequence"/>
</dbReference>
<evidence type="ECO:0000313" key="4">
    <source>
        <dbReference type="EMBL" id="RKF65276.1"/>
    </source>
</evidence>
<dbReference type="AlphaFoldDB" id="A0A420I6K7"/>
<proteinExistence type="predicted"/>
<dbReference type="GO" id="GO:0008270">
    <property type="term" value="F:zinc ion binding"/>
    <property type="evidence" value="ECO:0007669"/>
    <property type="project" value="UniProtKB-KW"/>
</dbReference>
<evidence type="ECO:0000256" key="1">
    <source>
        <dbReference type="PROSITE-ProRule" id="PRU00723"/>
    </source>
</evidence>
<feature type="region of interest" description="Disordered" evidence="2">
    <location>
        <begin position="130"/>
        <end position="161"/>
    </location>
</feature>
<organism evidence="4 5">
    <name type="scientific">Golovinomyces cichoracearum</name>
    <dbReference type="NCBI Taxonomy" id="62708"/>
    <lineage>
        <taxon>Eukaryota</taxon>
        <taxon>Fungi</taxon>
        <taxon>Dikarya</taxon>
        <taxon>Ascomycota</taxon>
        <taxon>Pezizomycotina</taxon>
        <taxon>Leotiomycetes</taxon>
        <taxon>Erysiphales</taxon>
        <taxon>Erysiphaceae</taxon>
        <taxon>Golovinomyces</taxon>
    </lineage>
</organism>
<feature type="region of interest" description="Disordered" evidence="2">
    <location>
        <begin position="874"/>
        <end position="903"/>
    </location>
</feature>
<evidence type="ECO:0000259" key="3">
    <source>
        <dbReference type="PROSITE" id="PS50103"/>
    </source>
</evidence>
<feature type="compositionally biased region" description="Polar residues" evidence="2">
    <location>
        <begin position="1090"/>
        <end position="1107"/>
    </location>
</feature>
<feature type="region of interest" description="Disordered" evidence="2">
    <location>
        <begin position="203"/>
        <end position="231"/>
    </location>
</feature>
<dbReference type="InterPro" id="IPR000571">
    <property type="entry name" value="Znf_CCCH"/>
</dbReference>
<dbReference type="OrthoDB" id="4347at2759"/>
<feature type="zinc finger region" description="C3H1-type" evidence="1">
    <location>
        <begin position="1127"/>
        <end position="1152"/>
    </location>
</feature>
<gene>
    <name evidence="4" type="ORF">GcC1_123005</name>
</gene>
<comment type="caution">
    <text evidence="4">The sequence shown here is derived from an EMBL/GenBank/DDBJ whole genome shotgun (WGS) entry which is preliminary data.</text>
</comment>
<evidence type="ECO:0000313" key="5">
    <source>
        <dbReference type="Proteomes" id="UP000285405"/>
    </source>
</evidence>
<feature type="compositionally biased region" description="Polar residues" evidence="2">
    <location>
        <begin position="219"/>
        <end position="231"/>
    </location>
</feature>
<keyword evidence="1" id="KW-0479">Metal-binding</keyword>
<feature type="compositionally biased region" description="Polar residues" evidence="2">
    <location>
        <begin position="314"/>
        <end position="354"/>
    </location>
</feature>
<feature type="compositionally biased region" description="Acidic residues" evidence="2">
    <location>
        <begin position="363"/>
        <end position="376"/>
    </location>
</feature>
<sequence length="1152" mass="129064">MDGQNSHGFVPVDLTYDDDLLTSTGWQSAGNQHYHYPQNSQDQFASYQSQLHLGQPSYEHFNVTQQPSYASLTYENSPYGDRFQRSSDLFAPSFAVDHPIQSSQNYHTQNRSYSFVPQLNENATISPHTLQYSMSQNGGPGDSNSNLDFKQNANNISDNFSQRSQNSSLYYNVASNLPNTQNAQSQYIGRQGPVQEIDTRQLNQTPGSSNVQAAAVPAQRSQAKPTTDIKSSLRITRPDLYESKNTSTRPRFDYAPFVTWDDVPLKITVGLKNTIPKYLPRKSRSGKDLIPGFDVSKSLTPAQISTRKRGGGQTKNSTTVLNRYKGTSQRPKILTSKSKNQPSDNSLKTTKTQPESSSSETDSSSESESEYDEEVPIIDVSEIRGSTRPLDIAEATRWDTIGLVWRDSNSNTSAESVKDAIEKYANFVSALRTKIKLNSAQVETAVTPDEISKLQAERKVLLESLYMAISAANEFGYGPIVENLGGHHKLVNGLTTTLIECIKVDDFVGKLPKAVLELLTKFKTLTDELLRKLKFESIQRRWNKKGDEQTKKMINTILTSTAGAKERLAKAKKDTDDKKSQEREEPSKVKLVETSSPANPNPSKRPHEGDPTNGKPSKRLASDMTNSAAIAKSLVPKRGFGNLLGISTKPVIKVVPKRRDPSPPSESKLGALLASIAKDPEPPRAPEAPARASETPQEKAKRERKESRRHLRVKFKEGPDLQEIRLFKHEQAEDEGRQDGMLRDAHDDRLEGMMHKKRFSEAIDDDDDYQPSETENPYPELLQISFDCLDIMSRFGQAYTTRGGSREINSDEIKKQEKRESLELMIVYTDSSDIPYSPKEPQSLGIGENLNSEHQIKEPNEPWLVQRLQDIQRHETENSSKSFIPGNNALSIKPNRTPEDNSTLQKLSGAASQSLTQFSDHQMNATAFATLFAWVKYLSGKPYPATEPPEWMPPEAKIKWSQGYNRDMIAAKQNSVAQIDISGQQNQMNIQSSSTITKPYHQSFPVPQNNFSLNCTQTTFPSSIPEVNQQVHGYLSNYQPEENNVSGASNFDHSNWPAQTTKVLNEGSPAPGQDIPQRWEIDRDSDKTRNIQVDNSGTSATQRSYEQQFVDPKTKYSSLFDENGEYKGKKKPCRFWAEKKCAKGAKCTFLHT</sequence>
<feature type="compositionally biased region" description="Polar residues" evidence="2">
    <location>
        <begin position="593"/>
        <end position="602"/>
    </location>
</feature>
<feature type="region of interest" description="Disordered" evidence="2">
    <location>
        <begin position="565"/>
        <end position="620"/>
    </location>
</feature>
<keyword evidence="1" id="KW-0863">Zinc-finger</keyword>
<keyword evidence="1" id="KW-0862">Zinc</keyword>
<feature type="compositionally biased region" description="Basic and acidic residues" evidence="2">
    <location>
        <begin position="696"/>
        <end position="706"/>
    </location>
</feature>
<feature type="domain" description="C3H1-type" evidence="3">
    <location>
        <begin position="1127"/>
        <end position="1152"/>
    </location>
</feature>
<protein>
    <submittedName>
        <fullName evidence="4">Putative zinc finger protein</fullName>
    </submittedName>
</protein>
<feature type="region of interest" description="Disordered" evidence="2">
    <location>
        <begin position="654"/>
        <end position="776"/>
    </location>
</feature>
<feature type="region of interest" description="Disordered" evidence="2">
    <location>
        <begin position="300"/>
        <end position="380"/>
    </location>
</feature>
<feature type="compositionally biased region" description="Polar residues" evidence="2">
    <location>
        <begin position="203"/>
        <end position="212"/>
    </location>
</feature>